<reference evidence="3" key="1">
    <citation type="submission" date="2016-05" db="EMBL/GenBank/DDBJ databases">
        <authorList>
            <person name="Lavstsen T."/>
            <person name="Jespersen J.S."/>
        </authorList>
    </citation>
    <scope>NUCLEOTIDE SEQUENCE [LARGE SCALE GENOMIC DNA]</scope>
</reference>
<evidence type="ECO:0000313" key="3">
    <source>
        <dbReference type="EMBL" id="SBS94758.1"/>
    </source>
</evidence>
<evidence type="ECO:0000313" key="5">
    <source>
        <dbReference type="Proteomes" id="UP000078560"/>
    </source>
</evidence>
<evidence type="ECO:0000313" key="4">
    <source>
        <dbReference type="Proteomes" id="UP000078546"/>
    </source>
</evidence>
<proteinExistence type="predicted"/>
<accession>A0A1A8WR24</accession>
<dbReference type="AlphaFoldDB" id="A0A1A8WR24"/>
<evidence type="ECO:0000259" key="1">
    <source>
        <dbReference type="Pfam" id="PF10338"/>
    </source>
</evidence>
<sequence>MAKGLRSKVKRRFRTVKRMHVNEIIEKPNVIKLNKRIKHMLNNSKWKVHIYEAATCWPCEKVYKDLIKPPNKFLHPGAYDEKAVIPQHKIAKHIDFRSEALPLSGFATIGNRRKYKLTEKMEIKNLYGNSIGLNDDNDINKLIEDMHKRSEEVMKAIKENGEKE</sequence>
<dbReference type="EMBL" id="FLQU01001872">
    <property type="protein sequence ID" value="SBS94758.1"/>
    <property type="molecule type" value="Genomic_DNA"/>
</dbReference>
<name>A0A1A8WR24_PLAOA</name>
<dbReference type="EMBL" id="FLQV01000225">
    <property type="protein sequence ID" value="SBS85165.1"/>
    <property type="molecule type" value="Genomic_DNA"/>
</dbReference>
<protein>
    <recommendedName>
        <fullName evidence="1">DUF2423 domain-containing protein</fullName>
    </recommendedName>
</protein>
<dbReference type="Pfam" id="PF10338">
    <property type="entry name" value="YBL028C_N"/>
    <property type="match status" value="1"/>
</dbReference>
<organism evidence="3 5">
    <name type="scientific">Plasmodium ovale curtisi</name>
    <dbReference type="NCBI Taxonomy" id="864141"/>
    <lineage>
        <taxon>Eukaryota</taxon>
        <taxon>Sar</taxon>
        <taxon>Alveolata</taxon>
        <taxon>Apicomplexa</taxon>
        <taxon>Aconoidasida</taxon>
        <taxon>Haemosporida</taxon>
        <taxon>Plasmodiidae</taxon>
        <taxon>Plasmodium</taxon>
        <taxon>Plasmodium (Plasmodium)</taxon>
    </lineage>
</organism>
<feature type="domain" description="DUF2423" evidence="1">
    <location>
        <begin position="1"/>
        <end position="43"/>
    </location>
</feature>
<gene>
    <name evidence="2" type="ORF">POVCU1_012040</name>
    <name evidence="3" type="ORF">POVCU2_0090360</name>
</gene>
<reference evidence="4 5" key="2">
    <citation type="submission" date="2016-05" db="EMBL/GenBank/DDBJ databases">
        <authorList>
            <person name="Naeem Raeece"/>
        </authorList>
    </citation>
    <scope>NUCLEOTIDE SEQUENCE [LARGE SCALE GENOMIC DNA]</scope>
</reference>
<evidence type="ECO:0000313" key="2">
    <source>
        <dbReference type="EMBL" id="SBS85165.1"/>
    </source>
</evidence>
<dbReference type="Proteomes" id="UP000078546">
    <property type="component" value="Unassembled WGS sequence"/>
</dbReference>
<dbReference type="Proteomes" id="UP000078560">
    <property type="component" value="Unassembled WGS sequence"/>
</dbReference>
<dbReference type="InterPro" id="IPR019434">
    <property type="entry name" value="DUF2423"/>
</dbReference>